<dbReference type="PANTHER" id="PTHR46620:SF1">
    <property type="entry name" value="J DOMAIN-CONTAINING PROTEIN SPF31"/>
    <property type="match status" value="1"/>
</dbReference>
<evidence type="ECO:0000313" key="1">
    <source>
        <dbReference type="EMBL" id="KOB88194.1"/>
    </source>
</evidence>
<dbReference type="EMBL" id="DS016958">
    <property type="protein sequence ID" value="KOB88194.1"/>
    <property type="molecule type" value="Genomic_DNA"/>
</dbReference>
<sequence>MAVLWSSLQTFKQLQWRPALFAPRVCRPVSTKKNQNVKKNCEDNFKEGDNPSNISVSTKEFIDCYKNDKVKNIKVNEKQIEQNNTKNQESQKNIHINNTSFMKISCNEKNKNEMINEFKINEHDNISIHSVHTIEEDTVNSNEDINFNNNKNNCMNFLHNEHNKRNYEQMMEHNIRNEKNKRHIIIENTKTHKITSPCINLEDITQPEHLNQTPQNKKKYYRNINNNVIDLDKENEQTKIFLSIKMIIHQV</sequence>
<accession>A0A0L7M5S5</accession>
<protein>
    <submittedName>
        <fullName evidence="1">Uncharacterized protein</fullName>
    </submittedName>
</protein>
<evidence type="ECO:0000313" key="2">
    <source>
        <dbReference type="Proteomes" id="UP000054282"/>
    </source>
</evidence>
<dbReference type="PANTHER" id="PTHR46620">
    <property type="entry name" value="J DOMAIN-CONTAINING PROTEIN SPF31"/>
    <property type="match status" value="1"/>
</dbReference>
<organism evidence="1 2">
    <name type="scientific">Plasmodium falciparum (isolate Dd2)</name>
    <dbReference type="NCBI Taxonomy" id="57267"/>
    <lineage>
        <taxon>Eukaryota</taxon>
        <taxon>Sar</taxon>
        <taxon>Alveolata</taxon>
        <taxon>Apicomplexa</taxon>
        <taxon>Aconoidasida</taxon>
        <taxon>Haemosporida</taxon>
        <taxon>Plasmodiidae</taxon>
        <taxon>Plasmodium</taxon>
        <taxon>Plasmodium (Laverania)</taxon>
    </lineage>
</organism>
<proteinExistence type="predicted"/>
<name>A0A0L7M5S5_PLAF4</name>
<dbReference type="AlphaFoldDB" id="A0A0L7M5S5"/>
<gene>
    <name evidence="1" type="ORF">PFDG_04693</name>
</gene>
<dbReference type="OrthoDB" id="10250354at2759"/>
<reference evidence="2" key="2">
    <citation type="submission" date="2006-09" db="EMBL/GenBank/DDBJ databases">
        <title>The genome sequence of Plasmodium falciparum Dd2.</title>
        <authorList>
            <consortium name="The Broad Institute Genome Sequencing Platform"/>
            <person name="Birren B."/>
            <person name="Lander E."/>
            <person name="Galagan J."/>
            <person name="Nusbaum C."/>
            <person name="Devon K."/>
            <person name="Henn M."/>
            <person name="Jaffe D."/>
            <person name="Butler J."/>
            <person name="Alvarez P."/>
            <person name="Gnerre S."/>
            <person name="Grabherr M."/>
            <person name="Kleber M."/>
            <person name="Mauceli E."/>
            <person name="Brockman W."/>
            <person name="MacCallum I.A."/>
            <person name="Rounsley S."/>
            <person name="Young S."/>
            <person name="LaButti K."/>
            <person name="Pushparaj V."/>
            <person name="DeCaprio D."/>
            <person name="Crawford M."/>
            <person name="Koehrsen M."/>
            <person name="Engels R."/>
            <person name="Montgomery P."/>
            <person name="Pearson M."/>
            <person name="Howarth C."/>
            <person name="Larson L."/>
            <person name="Luoma S."/>
            <person name="White J."/>
            <person name="Kodira C."/>
            <person name="Zeng Q."/>
            <person name="O'Leary S."/>
            <person name="Yandava C."/>
            <person name="Alvarado L."/>
            <person name="Wirth D."/>
            <person name="Volkman S."/>
            <person name="Hartl D."/>
        </authorList>
    </citation>
    <scope>NUCLEOTIDE SEQUENCE [LARGE SCALE GENOMIC DNA]</scope>
</reference>
<dbReference type="Proteomes" id="UP000054282">
    <property type="component" value="Unassembled WGS sequence"/>
</dbReference>
<dbReference type="KEGG" id="pfd:PFDG_04693"/>
<reference evidence="2" key="1">
    <citation type="submission" date="2006-09" db="EMBL/GenBank/DDBJ databases">
        <title>Annotation of Plasmodium falciparum Dd2.</title>
        <authorList>
            <consortium name="The Broad Institute Genome Sequencing Platform"/>
            <person name="Volkman S.K."/>
            <person name="Neafsey D.E."/>
            <person name="Dash A.P."/>
            <person name="Chitnis C.E."/>
            <person name="Hartl D.L."/>
            <person name="Young S.K."/>
            <person name="Zeng Q."/>
            <person name="Koehrsen M."/>
            <person name="Alvarado L."/>
            <person name="Berlin A."/>
            <person name="Borenstein D."/>
            <person name="Chapman S.B."/>
            <person name="Chen Z."/>
            <person name="Engels R."/>
            <person name="Freedman E."/>
            <person name="Gellesch M."/>
            <person name="Goldberg J."/>
            <person name="Griggs A."/>
            <person name="Gujja S."/>
            <person name="Heilman E.R."/>
            <person name="Heiman D.I."/>
            <person name="Howarth C."/>
            <person name="Jen D."/>
            <person name="Larson L."/>
            <person name="Mehta T."/>
            <person name="Neiman D."/>
            <person name="Park D."/>
            <person name="Pearson M."/>
            <person name="Roberts A."/>
            <person name="Saif S."/>
            <person name="Shea T."/>
            <person name="Shenoy N."/>
            <person name="Sisk P."/>
            <person name="Stolte C."/>
            <person name="Sykes S."/>
            <person name="Walk T."/>
            <person name="White J."/>
            <person name="Yandava C."/>
            <person name="Haas B."/>
            <person name="Henn M.R."/>
            <person name="Nusbaum C."/>
            <person name="Birren B."/>
        </authorList>
    </citation>
    <scope>NUCLEOTIDE SEQUENCE [LARGE SCALE GENOMIC DNA]</scope>
</reference>